<reference evidence="8 9" key="1">
    <citation type="submission" date="2020-02" db="EMBL/GenBank/DDBJ databases">
        <authorList>
            <person name="Li X.-J."/>
            <person name="Feng X.-M."/>
        </authorList>
    </citation>
    <scope>NUCLEOTIDE SEQUENCE [LARGE SCALE GENOMIC DNA]</scope>
    <source>
        <strain evidence="8 9">CGMCC 4.7225</strain>
    </source>
</reference>
<dbReference type="Gene3D" id="1.10.530.10">
    <property type="match status" value="1"/>
</dbReference>
<dbReference type="Proteomes" id="UP000469185">
    <property type="component" value="Unassembled WGS sequence"/>
</dbReference>
<dbReference type="Gene3D" id="3.40.80.10">
    <property type="entry name" value="Peptidoglycan recognition protein-like"/>
    <property type="match status" value="1"/>
</dbReference>
<feature type="compositionally biased region" description="Basic and acidic residues" evidence="5">
    <location>
        <begin position="104"/>
        <end position="117"/>
    </location>
</feature>
<dbReference type="SUPFAM" id="SSF53955">
    <property type="entry name" value="Lysozyme-like"/>
    <property type="match status" value="1"/>
</dbReference>
<dbReference type="EMBL" id="JAAGOB010000003">
    <property type="protein sequence ID" value="NED95194.1"/>
    <property type="molecule type" value="Genomic_DNA"/>
</dbReference>
<dbReference type="GO" id="GO:0071555">
    <property type="term" value="P:cell wall organization"/>
    <property type="evidence" value="ECO:0007669"/>
    <property type="project" value="UniProtKB-KW"/>
</dbReference>
<feature type="chain" id="PRO_5027103414" description="N-acetylmuramoyl-L-alanine amidase" evidence="6">
    <location>
        <begin position="34"/>
        <end position="665"/>
    </location>
</feature>
<evidence type="ECO:0000313" key="8">
    <source>
        <dbReference type="EMBL" id="NED95194.1"/>
    </source>
</evidence>
<dbReference type="GO" id="GO:0009253">
    <property type="term" value="P:peptidoglycan catabolic process"/>
    <property type="evidence" value="ECO:0007669"/>
    <property type="project" value="InterPro"/>
</dbReference>
<dbReference type="GO" id="GO:0009254">
    <property type="term" value="P:peptidoglycan turnover"/>
    <property type="evidence" value="ECO:0007669"/>
    <property type="project" value="TreeGrafter"/>
</dbReference>
<name>A0A6N9YJQ7_9ACTN</name>
<dbReference type="GO" id="GO:0008745">
    <property type="term" value="F:N-acetylmuramoyl-L-alanine amidase activity"/>
    <property type="evidence" value="ECO:0007669"/>
    <property type="project" value="UniProtKB-EC"/>
</dbReference>
<dbReference type="EC" id="3.5.1.28" evidence="2"/>
<keyword evidence="9" id="KW-1185">Reference proteome</keyword>
<dbReference type="PANTHER" id="PTHR30417:SF1">
    <property type="entry name" value="N-ACETYLMURAMOYL-L-ALANINE AMIDASE AMID"/>
    <property type="match status" value="1"/>
</dbReference>
<organism evidence="8 9">
    <name type="scientific">Phytoactinopolyspora alkaliphila</name>
    <dbReference type="NCBI Taxonomy" id="1783498"/>
    <lineage>
        <taxon>Bacteria</taxon>
        <taxon>Bacillati</taxon>
        <taxon>Actinomycetota</taxon>
        <taxon>Actinomycetes</taxon>
        <taxon>Jiangellales</taxon>
        <taxon>Jiangellaceae</taxon>
        <taxon>Phytoactinopolyspora</taxon>
    </lineage>
</organism>
<dbReference type="FunFam" id="3.40.80.10:FF:000006">
    <property type="entry name" value="N-acetylmuramoyl-L-alanine amidase"/>
    <property type="match status" value="1"/>
</dbReference>
<keyword evidence="6" id="KW-0732">Signal</keyword>
<evidence type="ECO:0000256" key="3">
    <source>
        <dbReference type="ARBA" id="ARBA00022801"/>
    </source>
</evidence>
<accession>A0A6N9YJQ7</accession>
<comment type="catalytic activity">
    <reaction evidence="1">
        <text>Hydrolyzes the link between N-acetylmuramoyl residues and L-amino acid residues in certain cell-wall glycopeptides.</text>
        <dbReference type="EC" id="3.5.1.28"/>
    </reaction>
</comment>
<dbReference type="InterPro" id="IPR036505">
    <property type="entry name" value="Amidase/PGRP_sf"/>
</dbReference>
<dbReference type="RefSeq" id="WP_163817641.1">
    <property type="nucleotide sequence ID" value="NZ_JAAGOB010000003.1"/>
</dbReference>
<dbReference type="InterPro" id="IPR023346">
    <property type="entry name" value="Lysozyme-like_dom_sf"/>
</dbReference>
<dbReference type="SMART" id="SM00644">
    <property type="entry name" value="Ami_2"/>
    <property type="match status" value="1"/>
</dbReference>
<feature type="region of interest" description="Disordered" evidence="5">
    <location>
        <begin position="98"/>
        <end position="132"/>
    </location>
</feature>
<comment type="caution">
    <text evidence="8">The sequence shown here is derived from an EMBL/GenBank/DDBJ whole genome shotgun (WGS) entry which is preliminary data.</text>
</comment>
<evidence type="ECO:0000256" key="5">
    <source>
        <dbReference type="SAM" id="MobiDB-lite"/>
    </source>
</evidence>
<keyword evidence="4" id="KW-0961">Cell wall biogenesis/degradation</keyword>
<feature type="domain" description="N-acetylmuramoyl-L-alanine amidase" evidence="7">
    <location>
        <begin position="286"/>
        <end position="422"/>
    </location>
</feature>
<dbReference type="PANTHER" id="PTHR30417">
    <property type="entry name" value="N-ACETYLMURAMOYL-L-ALANINE AMIDASE AMID"/>
    <property type="match status" value="1"/>
</dbReference>
<proteinExistence type="predicted"/>
<dbReference type="SUPFAM" id="SSF55846">
    <property type="entry name" value="N-acetylmuramoyl-L-alanine amidase-like"/>
    <property type="match status" value="1"/>
</dbReference>
<protein>
    <recommendedName>
        <fullName evidence="2">N-acetylmuramoyl-L-alanine amidase</fullName>
        <ecNumber evidence="2">3.5.1.28</ecNumber>
    </recommendedName>
</protein>
<keyword evidence="3" id="KW-0378">Hydrolase</keyword>
<evidence type="ECO:0000256" key="2">
    <source>
        <dbReference type="ARBA" id="ARBA00011901"/>
    </source>
</evidence>
<gene>
    <name evidence="8" type="ORF">G1H11_07680</name>
</gene>
<evidence type="ECO:0000256" key="4">
    <source>
        <dbReference type="ARBA" id="ARBA00023316"/>
    </source>
</evidence>
<evidence type="ECO:0000256" key="1">
    <source>
        <dbReference type="ARBA" id="ARBA00001561"/>
    </source>
</evidence>
<feature type="signal peptide" evidence="6">
    <location>
        <begin position="1"/>
        <end position="33"/>
    </location>
</feature>
<sequence>MYRRLTHGPRARFLTAAAGLALLAPFAISPVMAADSPPDADRQAQYAAAAAEFGVPESVLLGVSYLQSRWDTNIGSPSTSGGYGPMHLTDAAHVAQLPAGGHHHGTDEDPRGDDSRESGAVTHPDVPPPDEASLETLSAAAGLTGTPEDDLRDDAAANIRGGAALLAHYQEELGAPVGGDTDPADWYGAVARYSGADTTDAARFFADEVYATLRDGAERRTDDGQLVTLAPQDSLTPDRSWLDQLGLRNVDRPDGLECPVDISCEWLPAPYELRGDGTNINSYGNHDLGNRPEQQKIEYIIIHDAEGYFGPTTELAQNKDWVSWHYTLRASDGHIAQHLKAENVGWHAGNWFVNAKSIGLEHEGFAAQGTWYTEAMYRTSAKLVRYLAEKFDIPLDREHIIGHDNIPGILPANVAGMHWDPGPYWNWGHYFDLLGAPSRSTGTPRTGLVTMNPDFGTNRPAFTGCETAGVPCPSRGSSSVILHSEPSHDAPLVNDIALRPNGSPATMHISDHGARASGGQTFAIAGHHGDWTAIWYLGQKAWFHNPPDNPAADWSRGFVVTPKAGRDSIPVYGRAYPEPEAYPEGVPVQPIVPLQYTFPAGQRYAAGPVLTGEYYRATTYDGSSPGDWTVISGDKEYVQIQFGHRVMFVDRADVDIVPAARNAPR</sequence>
<dbReference type="InterPro" id="IPR002502">
    <property type="entry name" value="Amidase_domain"/>
</dbReference>
<dbReference type="Pfam" id="PF01510">
    <property type="entry name" value="Amidase_2"/>
    <property type="match status" value="1"/>
</dbReference>
<evidence type="ECO:0000313" key="9">
    <source>
        <dbReference type="Proteomes" id="UP000469185"/>
    </source>
</evidence>
<dbReference type="CDD" id="cd06583">
    <property type="entry name" value="PGRP"/>
    <property type="match status" value="1"/>
</dbReference>
<dbReference type="AlphaFoldDB" id="A0A6N9YJQ7"/>
<evidence type="ECO:0000256" key="6">
    <source>
        <dbReference type="SAM" id="SignalP"/>
    </source>
</evidence>
<evidence type="ECO:0000259" key="7">
    <source>
        <dbReference type="SMART" id="SM00644"/>
    </source>
</evidence>
<dbReference type="InterPro" id="IPR051206">
    <property type="entry name" value="NAMLAA_amidase_2"/>
</dbReference>